<name>A0AAN9VM04_9ORTH</name>
<keyword evidence="5" id="KW-0963">Cytoplasm</keyword>
<dbReference type="SUPFAM" id="SSF52833">
    <property type="entry name" value="Thioredoxin-like"/>
    <property type="match status" value="1"/>
</dbReference>
<comment type="catalytic activity">
    <reaction evidence="7">
        <text>RX + glutathione = an S-substituted glutathione + a halide anion + H(+)</text>
        <dbReference type="Rhea" id="RHEA:16437"/>
        <dbReference type="ChEBI" id="CHEBI:15378"/>
        <dbReference type="ChEBI" id="CHEBI:16042"/>
        <dbReference type="ChEBI" id="CHEBI:17792"/>
        <dbReference type="ChEBI" id="CHEBI:57925"/>
        <dbReference type="ChEBI" id="CHEBI:90779"/>
        <dbReference type="EC" id="2.5.1.18"/>
    </reaction>
</comment>
<dbReference type="InterPro" id="IPR040077">
    <property type="entry name" value="GST_C_Theta"/>
</dbReference>
<evidence type="ECO:0000256" key="6">
    <source>
        <dbReference type="ARBA" id="ARBA00022679"/>
    </source>
</evidence>
<dbReference type="InterPro" id="IPR004046">
    <property type="entry name" value="GST_C"/>
</dbReference>
<evidence type="ECO:0000256" key="5">
    <source>
        <dbReference type="ARBA" id="ARBA00022490"/>
    </source>
</evidence>
<dbReference type="PANTHER" id="PTHR43917">
    <property type="match status" value="1"/>
</dbReference>
<feature type="domain" description="GST N-terminal" evidence="8">
    <location>
        <begin position="1"/>
        <end position="82"/>
    </location>
</feature>
<evidence type="ECO:0000256" key="7">
    <source>
        <dbReference type="ARBA" id="ARBA00047960"/>
    </source>
</evidence>
<evidence type="ECO:0000259" key="8">
    <source>
        <dbReference type="PROSITE" id="PS50404"/>
    </source>
</evidence>
<comment type="similarity">
    <text evidence="2">Belongs to the GST superfamily. Theta family.</text>
</comment>
<dbReference type="EMBL" id="JAZDUA010000182">
    <property type="protein sequence ID" value="KAK7865241.1"/>
    <property type="molecule type" value="Genomic_DNA"/>
</dbReference>
<proteinExistence type="inferred from homology"/>
<sequence length="231" mass="27130">MTLRFYYDLLSQPSRALYIFLKMNKIPFEDCKVNLSQGEHMTDEYAKINPFQKVPAIIDGNFQLTESVAILRYLSREKSVPDFWYPKESKAQAKVDEYLEWQHINTRLSCAMYFQTKWLQPILTGKPPKEERVAFFKKQMIDTLDNVENIWLKDKLYLTGEKISVADLLGTCEIEQTRMAGYDPCEGRPALHAWMERVKKEAHPFYEEAHSRLYRIAQKHKGEPPVSLSKL</sequence>
<comment type="caution">
    <text evidence="10">The sequence shown here is derived from an EMBL/GenBank/DDBJ whole genome shotgun (WGS) entry which is preliminary data.</text>
</comment>
<evidence type="ECO:0000256" key="2">
    <source>
        <dbReference type="ARBA" id="ARBA00009899"/>
    </source>
</evidence>
<dbReference type="CDD" id="cd03050">
    <property type="entry name" value="GST_N_Theta"/>
    <property type="match status" value="1"/>
</dbReference>
<comment type="subunit">
    <text evidence="3">Homodimer.</text>
</comment>
<dbReference type="InterPro" id="IPR004045">
    <property type="entry name" value="Glutathione_S-Trfase_N"/>
</dbReference>
<evidence type="ECO:0000259" key="9">
    <source>
        <dbReference type="PROSITE" id="PS50405"/>
    </source>
</evidence>
<accession>A0AAN9VM04</accession>
<protein>
    <recommendedName>
        <fullName evidence="4">glutathione transferase</fullName>
        <ecNumber evidence="4">2.5.1.18</ecNumber>
    </recommendedName>
</protein>
<dbReference type="PANTHER" id="PTHR43917:SF8">
    <property type="entry name" value="GH16740P-RELATED"/>
    <property type="match status" value="1"/>
</dbReference>
<dbReference type="InterPro" id="IPR051369">
    <property type="entry name" value="GST_Theta"/>
</dbReference>
<evidence type="ECO:0000313" key="11">
    <source>
        <dbReference type="Proteomes" id="UP001378592"/>
    </source>
</evidence>
<reference evidence="10 11" key="1">
    <citation type="submission" date="2024-03" db="EMBL/GenBank/DDBJ databases">
        <title>The genome assembly and annotation of the cricket Gryllus longicercus Weissman &amp; Gray.</title>
        <authorList>
            <person name="Szrajer S."/>
            <person name="Gray D."/>
            <person name="Ylla G."/>
        </authorList>
    </citation>
    <scope>NUCLEOTIDE SEQUENCE [LARGE SCALE GENOMIC DNA]</scope>
    <source>
        <strain evidence="10">DAG 2021-001</strain>
        <tissue evidence="10">Whole body minus gut</tissue>
    </source>
</reference>
<feature type="domain" description="GST C-terminal" evidence="9">
    <location>
        <begin position="88"/>
        <end position="228"/>
    </location>
</feature>
<dbReference type="InterPro" id="IPR040079">
    <property type="entry name" value="Glutathione_S-Trfase"/>
</dbReference>
<evidence type="ECO:0000313" key="10">
    <source>
        <dbReference type="EMBL" id="KAK7865241.1"/>
    </source>
</evidence>
<dbReference type="Pfam" id="PF02798">
    <property type="entry name" value="GST_N"/>
    <property type="match status" value="1"/>
</dbReference>
<dbReference type="SUPFAM" id="SSF47616">
    <property type="entry name" value="GST C-terminal domain-like"/>
    <property type="match status" value="1"/>
</dbReference>
<dbReference type="GO" id="GO:0006749">
    <property type="term" value="P:glutathione metabolic process"/>
    <property type="evidence" value="ECO:0007669"/>
    <property type="project" value="TreeGrafter"/>
</dbReference>
<dbReference type="EC" id="2.5.1.18" evidence="4"/>
<keyword evidence="6" id="KW-0808">Transferase</keyword>
<dbReference type="GO" id="GO:0004364">
    <property type="term" value="F:glutathione transferase activity"/>
    <property type="evidence" value="ECO:0007669"/>
    <property type="project" value="UniProtKB-EC"/>
</dbReference>
<dbReference type="AlphaFoldDB" id="A0AAN9VM04"/>
<dbReference type="SFLD" id="SFLDG01153">
    <property type="entry name" value="Main.4:_Theta-like"/>
    <property type="match status" value="1"/>
</dbReference>
<dbReference type="InterPro" id="IPR036282">
    <property type="entry name" value="Glutathione-S-Trfase_C_sf"/>
</dbReference>
<dbReference type="PROSITE" id="PS50405">
    <property type="entry name" value="GST_CTER"/>
    <property type="match status" value="1"/>
</dbReference>
<evidence type="ECO:0000256" key="4">
    <source>
        <dbReference type="ARBA" id="ARBA00012452"/>
    </source>
</evidence>
<organism evidence="10 11">
    <name type="scientific">Gryllus longicercus</name>
    <dbReference type="NCBI Taxonomy" id="2509291"/>
    <lineage>
        <taxon>Eukaryota</taxon>
        <taxon>Metazoa</taxon>
        <taxon>Ecdysozoa</taxon>
        <taxon>Arthropoda</taxon>
        <taxon>Hexapoda</taxon>
        <taxon>Insecta</taxon>
        <taxon>Pterygota</taxon>
        <taxon>Neoptera</taxon>
        <taxon>Polyneoptera</taxon>
        <taxon>Orthoptera</taxon>
        <taxon>Ensifera</taxon>
        <taxon>Gryllidea</taxon>
        <taxon>Grylloidea</taxon>
        <taxon>Gryllidae</taxon>
        <taxon>Gryllinae</taxon>
        <taxon>Gryllus</taxon>
    </lineage>
</organism>
<dbReference type="Proteomes" id="UP001378592">
    <property type="component" value="Unassembled WGS sequence"/>
</dbReference>
<dbReference type="SFLD" id="SFLDG00358">
    <property type="entry name" value="Main_(cytGST)"/>
    <property type="match status" value="1"/>
</dbReference>
<comment type="subcellular location">
    <subcellularLocation>
        <location evidence="1">Cytoplasm</location>
    </subcellularLocation>
</comment>
<dbReference type="PROSITE" id="PS50404">
    <property type="entry name" value="GST_NTER"/>
    <property type="match status" value="1"/>
</dbReference>
<dbReference type="CDD" id="cd03183">
    <property type="entry name" value="GST_C_Theta"/>
    <property type="match status" value="1"/>
</dbReference>
<dbReference type="Gene3D" id="1.20.1050.10">
    <property type="match status" value="1"/>
</dbReference>
<evidence type="ECO:0000256" key="3">
    <source>
        <dbReference type="ARBA" id="ARBA00011738"/>
    </source>
</evidence>
<dbReference type="FunFam" id="3.40.30.10:FF:000176">
    <property type="entry name" value="Glutathione S-transferase theta-1"/>
    <property type="match status" value="1"/>
</dbReference>
<dbReference type="Pfam" id="PF00043">
    <property type="entry name" value="GST_C"/>
    <property type="match status" value="1"/>
</dbReference>
<dbReference type="Gene3D" id="3.40.30.10">
    <property type="entry name" value="Glutaredoxin"/>
    <property type="match status" value="1"/>
</dbReference>
<dbReference type="GO" id="GO:0005737">
    <property type="term" value="C:cytoplasm"/>
    <property type="evidence" value="ECO:0007669"/>
    <property type="project" value="UniProtKB-SubCell"/>
</dbReference>
<dbReference type="FunFam" id="1.20.1050.10:FF:000008">
    <property type="entry name" value="Glutathione S-transferase theta-1"/>
    <property type="match status" value="1"/>
</dbReference>
<dbReference type="InterPro" id="IPR040075">
    <property type="entry name" value="GST_N_Theta"/>
</dbReference>
<gene>
    <name evidence="10" type="ORF">R5R35_012367</name>
</gene>
<dbReference type="InterPro" id="IPR010987">
    <property type="entry name" value="Glutathione-S-Trfase_C-like"/>
</dbReference>
<evidence type="ECO:0000256" key="1">
    <source>
        <dbReference type="ARBA" id="ARBA00004496"/>
    </source>
</evidence>
<keyword evidence="11" id="KW-1185">Reference proteome</keyword>
<dbReference type="SFLD" id="SFLDS00019">
    <property type="entry name" value="Glutathione_Transferase_(cytos"/>
    <property type="match status" value="1"/>
</dbReference>
<dbReference type="InterPro" id="IPR036249">
    <property type="entry name" value="Thioredoxin-like_sf"/>
</dbReference>